<keyword evidence="2" id="KW-1185">Reference proteome</keyword>
<dbReference type="Ensembl" id="ENSSCAT00000024342.1">
    <property type="protein sequence ID" value="ENSSCAP00000021846.1"/>
    <property type="gene ID" value="ENSSCAG00000015703.1"/>
</dbReference>
<evidence type="ECO:0000313" key="2">
    <source>
        <dbReference type="Proteomes" id="UP000694409"/>
    </source>
</evidence>
<dbReference type="AlphaFoldDB" id="A0A8C9UHW0"/>
<evidence type="ECO:0000313" key="1">
    <source>
        <dbReference type="Ensembl" id="ENSSCAP00000021846.1"/>
    </source>
</evidence>
<reference evidence="1" key="2">
    <citation type="submission" date="2025-09" db="UniProtKB">
        <authorList>
            <consortium name="Ensembl"/>
        </authorList>
    </citation>
    <scope>IDENTIFICATION</scope>
</reference>
<protein>
    <submittedName>
        <fullName evidence="1">Uncharacterized protein</fullName>
    </submittedName>
</protein>
<accession>A0A8C9UHW0</accession>
<organism evidence="1 2">
    <name type="scientific">Serinus canaria</name>
    <name type="common">Island canary</name>
    <name type="synonym">Fringilla canaria</name>
    <dbReference type="NCBI Taxonomy" id="9135"/>
    <lineage>
        <taxon>Eukaryota</taxon>
        <taxon>Metazoa</taxon>
        <taxon>Chordata</taxon>
        <taxon>Craniata</taxon>
        <taxon>Vertebrata</taxon>
        <taxon>Euteleostomi</taxon>
        <taxon>Archelosauria</taxon>
        <taxon>Archosauria</taxon>
        <taxon>Dinosauria</taxon>
        <taxon>Saurischia</taxon>
        <taxon>Theropoda</taxon>
        <taxon>Coelurosauria</taxon>
        <taxon>Aves</taxon>
        <taxon>Neognathae</taxon>
        <taxon>Neoaves</taxon>
        <taxon>Telluraves</taxon>
        <taxon>Australaves</taxon>
        <taxon>Passeriformes</taxon>
        <taxon>Passeroidea</taxon>
        <taxon>Fringillidae</taxon>
        <taxon>Carduelinae</taxon>
        <taxon>Serinus</taxon>
    </lineage>
</organism>
<sequence length="101" mass="11354">MSLLVWHGAVTLHLSRDAGEELYMLFWDAGEEPGEVRRKHRICSFWDIPTPAVRRTAVDEAPVGLRLLICALSHVKMGILCAFRETVPGPRVSAVRTPSFR</sequence>
<dbReference type="Proteomes" id="UP000694409">
    <property type="component" value="Unassembled WGS sequence"/>
</dbReference>
<reference evidence="1" key="1">
    <citation type="submission" date="2025-08" db="UniProtKB">
        <authorList>
            <consortium name="Ensembl"/>
        </authorList>
    </citation>
    <scope>IDENTIFICATION</scope>
</reference>
<proteinExistence type="predicted"/>
<name>A0A8C9UHW0_SERCA</name>